<dbReference type="RefSeq" id="WP_184983854.1">
    <property type="nucleotide sequence ID" value="NZ_BAAALO010000038.1"/>
</dbReference>
<proteinExistence type="predicted"/>
<dbReference type="GO" id="GO:0008168">
    <property type="term" value="F:methyltransferase activity"/>
    <property type="evidence" value="ECO:0007669"/>
    <property type="project" value="UniProtKB-KW"/>
</dbReference>
<evidence type="ECO:0000256" key="3">
    <source>
        <dbReference type="ARBA" id="ARBA00022679"/>
    </source>
</evidence>
<keyword evidence="4" id="KW-0949">S-adenosyl-L-methionine</keyword>
<dbReference type="Pfam" id="PF17843">
    <property type="entry name" value="MycE_N"/>
    <property type="match status" value="1"/>
</dbReference>
<dbReference type="Gene3D" id="3.30.1050.30">
    <property type="match status" value="1"/>
</dbReference>
<evidence type="ECO:0000256" key="4">
    <source>
        <dbReference type="ARBA" id="ARBA00022691"/>
    </source>
</evidence>
<dbReference type="SUPFAM" id="SSF53335">
    <property type="entry name" value="S-adenosyl-L-methionine-dependent methyltransferases"/>
    <property type="match status" value="1"/>
</dbReference>
<comment type="pathway">
    <text evidence="1">Antibiotic biosynthesis.</text>
</comment>
<protein>
    <recommendedName>
        <fullName evidence="6">Methyltransferase MycE N-terminal domain-containing protein</fullName>
    </recommendedName>
</protein>
<dbReference type="Gene3D" id="3.40.50.150">
    <property type="entry name" value="Vaccinia Virus protein VP39"/>
    <property type="match status" value="1"/>
</dbReference>
<dbReference type="InterPro" id="IPR040800">
    <property type="entry name" value="MycE_N"/>
</dbReference>
<dbReference type="GO" id="GO:0017000">
    <property type="term" value="P:antibiotic biosynthetic process"/>
    <property type="evidence" value="ECO:0007669"/>
    <property type="project" value="UniProtKB-KW"/>
</dbReference>
<accession>A0A7X0IGS2</accession>
<sequence length="370" mass="40131">MIGTETPIRRLLSSAGGTEDEIRAVIDEIGEECAAAILVDEIAARFDPPALDREYTLRAEFPGARQVHAYTFTVSSAGLTAVPADGRPPDALVACDLAALTRAVYGGGRRAARAEVLWPDGERLGAALASVHSLGRAVEAVVTACHPPQPENLDRLATRYGTDKYGTLHWYTPHYARYLAPLRDRPVRLLEIGVGGYQDPAAGGASLRMWQRYFPRGLIYGLDLFGKTGVRGPRIRTLQGDQGDPAALRALAAEHGPFDIVIDDGSHLNEHVLLSLRELFPHVRPGGLYVVEDTQTSYWPAFGGGGPTTTMEFAKTLIDGLQHREFTGPGHSPSLFDRHVVAVHFHHNLMVVEKGDNDEQGAPSWIPRGG</sequence>
<evidence type="ECO:0000256" key="1">
    <source>
        <dbReference type="ARBA" id="ARBA00004792"/>
    </source>
</evidence>
<dbReference type="EMBL" id="JACHIU010000001">
    <property type="protein sequence ID" value="MBB6474929.1"/>
    <property type="molecule type" value="Genomic_DNA"/>
</dbReference>
<keyword evidence="8" id="KW-1185">Reference proteome</keyword>
<evidence type="ECO:0000259" key="6">
    <source>
        <dbReference type="Pfam" id="PF17843"/>
    </source>
</evidence>
<evidence type="ECO:0000256" key="2">
    <source>
        <dbReference type="ARBA" id="ARBA00022603"/>
    </source>
</evidence>
<evidence type="ECO:0000313" key="8">
    <source>
        <dbReference type="Proteomes" id="UP000555564"/>
    </source>
</evidence>
<name>A0A7X0IGS2_9ACTN</name>
<comment type="caution">
    <text evidence="7">The sequence shown here is derived from an EMBL/GenBank/DDBJ whole genome shotgun (WGS) entry which is preliminary data.</text>
</comment>
<evidence type="ECO:0000313" key="7">
    <source>
        <dbReference type="EMBL" id="MBB6474929.1"/>
    </source>
</evidence>
<dbReference type="GO" id="GO:0032259">
    <property type="term" value="P:methylation"/>
    <property type="evidence" value="ECO:0007669"/>
    <property type="project" value="UniProtKB-KW"/>
</dbReference>
<keyword evidence="2" id="KW-0489">Methyltransferase</keyword>
<gene>
    <name evidence="7" type="ORF">BJ992_004360</name>
</gene>
<organism evidence="7 8">
    <name type="scientific">Sphaerisporangium rubeum</name>
    <dbReference type="NCBI Taxonomy" id="321317"/>
    <lineage>
        <taxon>Bacteria</taxon>
        <taxon>Bacillati</taxon>
        <taxon>Actinomycetota</taxon>
        <taxon>Actinomycetes</taxon>
        <taxon>Streptosporangiales</taxon>
        <taxon>Streptosporangiaceae</taxon>
        <taxon>Sphaerisporangium</taxon>
    </lineage>
</organism>
<keyword evidence="5" id="KW-0045">Antibiotic biosynthesis</keyword>
<dbReference type="Proteomes" id="UP000555564">
    <property type="component" value="Unassembled WGS sequence"/>
</dbReference>
<feature type="domain" description="Methyltransferase MycE N-terminal" evidence="6">
    <location>
        <begin position="8"/>
        <end position="111"/>
    </location>
</feature>
<dbReference type="AlphaFoldDB" id="A0A7X0IGS2"/>
<dbReference type="InterPro" id="IPR029063">
    <property type="entry name" value="SAM-dependent_MTases_sf"/>
</dbReference>
<keyword evidence="3" id="KW-0808">Transferase</keyword>
<evidence type="ECO:0000256" key="5">
    <source>
        <dbReference type="ARBA" id="ARBA00023194"/>
    </source>
</evidence>
<reference evidence="7 8" key="1">
    <citation type="submission" date="2020-08" db="EMBL/GenBank/DDBJ databases">
        <title>Sequencing the genomes of 1000 actinobacteria strains.</title>
        <authorList>
            <person name="Klenk H.-P."/>
        </authorList>
    </citation>
    <scope>NUCLEOTIDE SEQUENCE [LARGE SCALE GENOMIC DNA]</scope>
    <source>
        <strain evidence="7 8">DSM 44936</strain>
    </source>
</reference>